<accession>A0A8H7VLT4</accession>
<keyword evidence="4 5" id="KW-0539">Nucleus</keyword>
<dbReference type="EMBL" id="JAEPRB010000029">
    <property type="protein sequence ID" value="KAG2225350.1"/>
    <property type="molecule type" value="Genomic_DNA"/>
</dbReference>
<evidence type="ECO:0000256" key="4">
    <source>
        <dbReference type="ARBA" id="ARBA00023242"/>
    </source>
</evidence>
<dbReference type="SMART" id="SM00389">
    <property type="entry name" value="HOX"/>
    <property type="match status" value="1"/>
</dbReference>
<reference evidence="9 10" key="1">
    <citation type="submission" date="2020-12" db="EMBL/GenBank/DDBJ databases">
        <title>Metabolic potential, ecology and presence of endohyphal bacteria is reflected in genomic diversity of Mucoromycotina.</title>
        <authorList>
            <person name="Muszewska A."/>
            <person name="Okrasinska A."/>
            <person name="Steczkiewicz K."/>
            <person name="Drgas O."/>
            <person name="Orlowska M."/>
            <person name="Perlinska-Lenart U."/>
            <person name="Aleksandrzak-Piekarczyk T."/>
            <person name="Szatraj K."/>
            <person name="Zielenkiewicz U."/>
            <person name="Pilsyk S."/>
            <person name="Malc E."/>
            <person name="Mieczkowski P."/>
            <person name="Kruszewska J.S."/>
            <person name="Biernat P."/>
            <person name="Pawlowska J."/>
        </authorList>
    </citation>
    <scope>NUCLEOTIDE SEQUENCE [LARGE SCALE GENOMIC DNA]</scope>
    <source>
        <strain evidence="9 10">CBS 142.35</strain>
    </source>
</reference>
<evidence type="ECO:0000256" key="3">
    <source>
        <dbReference type="ARBA" id="ARBA00023155"/>
    </source>
</evidence>
<dbReference type="PROSITE" id="PS50071">
    <property type="entry name" value="HOMEOBOX_2"/>
    <property type="match status" value="1"/>
</dbReference>
<feature type="domain" description="Homeobox" evidence="8">
    <location>
        <begin position="70"/>
        <end position="130"/>
    </location>
</feature>
<dbReference type="GO" id="GO:0000978">
    <property type="term" value="F:RNA polymerase II cis-regulatory region sequence-specific DNA binding"/>
    <property type="evidence" value="ECO:0007669"/>
    <property type="project" value="TreeGrafter"/>
</dbReference>
<proteinExistence type="predicted"/>
<evidence type="ECO:0000256" key="2">
    <source>
        <dbReference type="ARBA" id="ARBA00023125"/>
    </source>
</evidence>
<dbReference type="OrthoDB" id="6159439at2759"/>
<dbReference type="Gene3D" id="1.10.10.60">
    <property type="entry name" value="Homeodomain-like"/>
    <property type="match status" value="1"/>
</dbReference>
<keyword evidence="3 5" id="KW-0371">Homeobox</keyword>
<comment type="subcellular location">
    <subcellularLocation>
        <location evidence="1 5 6">Nucleus</location>
    </subcellularLocation>
</comment>
<dbReference type="Pfam" id="PF00046">
    <property type="entry name" value="Homeodomain"/>
    <property type="match status" value="1"/>
</dbReference>
<comment type="caution">
    <text evidence="9">The sequence shown here is derived from an EMBL/GenBank/DDBJ whole genome shotgun (WGS) entry which is preliminary data.</text>
</comment>
<evidence type="ECO:0000256" key="6">
    <source>
        <dbReference type="RuleBase" id="RU000682"/>
    </source>
</evidence>
<dbReference type="PANTHER" id="PTHR24324">
    <property type="entry name" value="HOMEOBOX PROTEIN HHEX"/>
    <property type="match status" value="1"/>
</dbReference>
<dbReference type="InterPro" id="IPR001356">
    <property type="entry name" value="HD"/>
</dbReference>
<dbReference type="GO" id="GO:0005634">
    <property type="term" value="C:nucleus"/>
    <property type="evidence" value="ECO:0007669"/>
    <property type="project" value="UniProtKB-SubCell"/>
</dbReference>
<feature type="DNA-binding region" description="Homeobox" evidence="5">
    <location>
        <begin position="72"/>
        <end position="131"/>
    </location>
</feature>
<dbReference type="PANTHER" id="PTHR24324:SF5">
    <property type="entry name" value="HEMATOPOIETICALLY-EXPRESSED HOMEOBOX PROTEIN HHEX"/>
    <property type="match status" value="1"/>
</dbReference>
<evidence type="ECO:0000256" key="5">
    <source>
        <dbReference type="PROSITE-ProRule" id="PRU00108"/>
    </source>
</evidence>
<dbReference type="InterPro" id="IPR017970">
    <property type="entry name" value="Homeobox_CS"/>
</dbReference>
<gene>
    <name evidence="9" type="ORF">INT45_005594</name>
</gene>
<organism evidence="9 10">
    <name type="scientific">Circinella minor</name>
    <dbReference type="NCBI Taxonomy" id="1195481"/>
    <lineage>
        <taxon>Eukaryota</taxon>
        <taxon>Fungi</taxon>
        <taxon>Fungi incertae sedis</taxon>
        <taxon>Mucoromycota</taxon>
        <taxon>Mucoromycotina</taxon>
        <taxon>Mucoromycetes</taxon>
        <taxon>Mucorales</taxon>
        <taxon>Lichtheimiaceae</taxon>
        <taxon>Circinella</taxon>
    </lineage>
</organism>
<keyword evidence="10" id="KW-1185">Reference proteome</keyword>
<dbReference type="CDD" id="cd00086">
    <property type="entry name" value="homeodomain"/>
    <property type="match status" value="1"/>
</dbReference>
<evidence type="ECO:0000259" key="8">
    <source>
        <dbReference type="PROSITE" id="PS50071"/>
    </source>
</evidence>
<feature type="region of interest" description="Disordered" evidence="7">
    <location>
        <begin position="191"/>
        <end position="223"/>
    </location>
</feature>
<keyword evidence="2 5" id="KW-0238">DNA-binding</keyword>
<dbReference type="AlphaFoldDB" id="A0A8H7VLT4"/>
<sequence>MSTETMQPFEQSFNVVNPSPNDVPAYYAAAAAAAAAAVAGPSSSESDSNYLLETFHQFPHGDFRPTFYNPFEIKHRRRTSRAQLKVLEKSFSENSKPNATVRRILAQKLDMTPRGVQIWFQNRRAKAKLQRRKQSANSEDQQEKQQQDQQDQQQYHYQQQGSPYSSDEYDNNNSSDMDQSALFSQFFANVHPQSGNSGKPAFTSYLPPNGQMSTSMKPHQQETPVWGSLPWQQQHQQGAHSDDNVRSVAAVAAAAAAAAASTSYETNTTFASAFGSQHNNINNNNNWLNVPVHPLNNSDEQPRLVISGDDSVSRRKSCPSNTSIQQQQQADQSCLLAAQYSLNVPQSWSDQSKERRWSENDVTSWDGTSNNNSCCNFSGCNDLRRDWSLEACSPLPDQISMDFYPLQDISLGYPSVPATAATNNTVAITTSMPSVVAQPQQYTPPLGSSCSASTVSTSVTGSPISMDGYYENNNTNNGGCFDCLTLQNPSTTTTTTSQPVQQSSSNASVAEAIFTSTFA</sequence>
<evidence type="ECO:0000256" key="1">
    <source>
        <dbReference type="ARBA" id="ARBA00004123"/>
    </source>
</evidence>
<evidence type="ECO:0000313" key="10">
    <source>
        <dbReference type="Proteomes" id="UP000646827"/>
    </source>
</evidence>
<dbReference type="GO" id="GO:0000981">
    <property type="term" value="F:DNA-binding transcription factor activity, RNA polymerase II-specific"/>
    <property type="evidence" value="ECO:0007669"/>
    <property type="project" value="InterPro"/>
</dbReference>
<feature type="compositionally biased region" description="Low complexity" evidence="7">
    <location>
        <begin position="147"/>
        <end position="176"/>
    </location>
</feature>
<evidence type="ECO:0000256" key="7">
    <source>
        <dbReference type="SAM" id="MobiDB-lite"/>
    </source>
</evidence>
<dbReference type="InterPro" id="IPR009057">
    <property type="entry name" value="Homeodomain-like_sf"/>
</dbReference>
<dbReference type="PROSITE" id="PS00027">
    <property type="entry name" value="HOMEOBOX_1"/>
    <property type="match status" value="1"/>
</dbReference>
<dbReference type="GO" id="GO:0030154">
    <property type="term" value="P:cell differentiation"/>
    <property type="evidence" value="ECO:0007669"/>
    <property type="project" value="TreeGrafter"/>
</dbReference>
<dbReference type="Proteomes" id="UP000646827">
    <property type="component" value="Unassembled WGS sequence"/>
</dbReference>
<feature type="region of interest" description="Disordered" evidence="7">
    <location>
        <begin position="127"/>
        <end position="177"/>
    </location>
</feature>
<dbReference type="SUPFAM" id="SSF46689">
    <property type="entry name" value="Homeodomain-like"/>
    <property type="match status" value="1"/>
</dbReference>
<name>A0A8H7VLT4_9FUNG</name>
<feature type="compositionally biased region" description="Polar residues" evidence="7">
    <location>
        <begin position="210"/>
        <end position="223"/>
    </location>
</feature>
<evidence type="ECO:0000313" key="9">
    <source>
        <dbReference type="EMBL" id="KAG2225350.1"/>
    </source>
</evidence>
<protein>
    <recommendedName>
        <fullName evidence="8">Homeobox domain-containing protein</fullName>
    </recommendedName>
</protein>
<dbReference type="InterPro" id="IPR051000">
    <property type="entry name" value="Homeobox_DNA-bind_prot"/>
</dbReference>